<evidence type="ECO:0000256" key="2">
    <source>
        <dbReference type="ARBA" id="ARBA00004253"/>
    </source>
</evidence>
<dbReference type="SUPFAM" id="SSF51971">
    <property type="entry name" value="Nucleotide-binding domain"/>
    <property type="match status" value="1"/>
</dbReference>
<dbReference type="EMBL" id="JAODUP010000035">
    <property type="protein sequence ID" value="KAK2166791.1"/>
    <property type="molecule type" value="Genomic_DNA"/>
</dbReference>
<evidence type="ECO:0000256" key="1">
    <source>
        <dbReference type="ARBA" id="ARBA00001974"/>
    </source>
</evidence>
<dbReference type="PIRSF" id="PIRSF000189">
    <property type="entry name" value="D-aa_oxidase"/>
    <property type="match status" value="1"/>
</dbReference>
<dbReference type="InterPro" id="IPR023209">
    <property type="entry name" value="DAO"/>
</dbReference>
<sequence>MIFSDTMTHYVAVIGAGAIGLSTAVQVQELDRSARVTVIADKFEQDTVSDGAAGLFRPTVDYIPGVPRDILKKWSQDSWSFYSGLAHSEEASKAGVGIVSGYQFFSKGKEEKDPLHREITYHCRDLQGKDFNIFPGTQKCSSGMFSTTLIVESRWFLPWLMKRFVKNGGLVEKRTVSSFRELARKYNVIVNCSGGRAKELTDDNKLEIIRGQMIRVKAPWIKHFMYVDHNCWIIPGKETVTIGGTRQVGDTREEISAQDSHDVWERACTYMPSLRKAVWQWQWVGMRPVREPIRVERERLQFGEKTIMVVHNYGHGGNGISLAWGCGKHAARLVHETLVQQNSKL</sequence>
<dbReference type="AlphaFoldDB" id="A0AAD9K944"/>
<keyword evidence="4" id="KW-0285">Flavoprotein</keyword>
<evidence type="ECO:0000259" key="8">
    <source>
        <dbReference type="Pfam" id="PF01266"/>
    </source>
</evidence>
<evidence type="ECO:0000256" key="7">
    <source>
        <dbReference type="PIRSR" id="PIRSR000189-1"/>
    </source>
</evidence>
<evidence type="ECO:0000256" key="5">
    <source>
        <dbReference type="ARBA" id="ARBA00022827"/>
    </source>
</evidence>
<dbReference type="Gene3D" id="3.40.50.720">
    <property type="entry name" value="NAD(P)-binding Rossmann-like Domain"/>
    <property type="match status" value="1"/>
</dbReference>
<comment type="similarity">
    <text evidence="3">Belongs to the DAMOX/DASOX family.</text>
</comment>
<evidence type="ECO:0000256" key="6">
    <source>
        <dbReference type="ARBA" id="ARBA00023002"/>
    </source>
</evidence>
<evidence type="ECO:0000256" key="4">
    <source>
        <dbReference type="ARBA" id="ARBA00022630"/>
    </source>
</evidence>
<feature type="binding site" evidence="7">
    <location>
        <position position="176"/>
    </location>
    <ligand>
        <name>FAD</name>
        <dbReference type="ChEBI" id="CHEBI:57692"/>
    </ligand>
</feature>
<dbReference type="PANTHER" id="PTHR11530:SF11">
    <property type="entry name" value="D-ASPARTATE OXIDASE"/>
    <property type="match status" value="1"/>
</dbReference>
<gene>
    <name evidence="9" type="ORF">LSH36_35g05017</name>
</gene>
<protein>
    <recommendedName>
        <fullName evidence="8">FAD dependent oxidoreductase domain-containing protein</fullName>
    </recommendedName>
</protein>
<feature type="binding site" evidence="7">
    <location>
        <position position="317"/>
    </location>
    <ligand>
        <name>D-dopa</name>
        <dbReference type="ChEBI" id="CHEBI:149689"/>
    </ligand>
</feature>
<reference evidence="9" key="1">
    <citation type="journal article" date="2023" name="Mol. Biol. Evol.">
        <title>Third-Generation Sequencing Reveals the Adaptive Role of the Epigenome in Three Deep-Sea Polychaetes.</title>
        <authorList>
            <person name="Perez M."/>
            <person name="Aroh O."/>
            <person name="Sun Y."/>
            <person name="Lan Y."/>
            <person name="Juniper S.K."/>
            <person name="Young C.R."/>
            <person name="Angers B."/>
            <person name="Qian P.Y."/>
        </authorList>
    </citation>
    <scope>NUCLEOTIDE SEQUENCE</scope>
    <source>
        <strain evidence="9">P08H-3</strain>
    </source>
</reference>
<proteinExistence type="inferred from homology"/>
<dbReference type="SUPFAM" id="SSF54373">
    <property type="entry name" value="FAD-linked reductases, C-terminal domain"/>
    <property type="match status" value="1"/>
</dbReference>
<dbReference type="GO" id="GO:0005782">
    <property type="term" value="C:peroxisomal matrix"/>
    <property type="evidence" value="ECO:0007669"/>
    <property type="project" value="UniProtKB-SubCell"/>
</dbReference>
<keyword evidence="5 7" id="KW-0274">FAD</keyword>
<dbReference type="Gene3D" id="3.30.9.10">
    <property type="entry name" value="D-Amino Acid Oxidase, subunit A, domain 2"/>
    <property type="match status" value="1"/>
</dbReference>
<feature type="binding site" evidence="7">
    <location>
        <begin position="53"/>
        <end position="55"/>
    </location>
    <ligand>
        <name>FAD</name>
        <dbReference type="ChEBI" id="CHEBI:57692"/>
    </ligand>
</feature>
<dbReference type="GO" id="GO:0003884">
    <property type="term" value="F:D-amino-acid oxidase activity"/>
    <property type="evidence" value="ECO:0007669"/>
    <property type="project" value="InterPro"/>
</dbReference>
<dbReference type="Pfam" id="PF01266">
    <property type="entry name" value="DAO"/>
    <property type="match status" value="1"/>
</dbReference>
<evidence type="ECO:0000256" key="3">
    <source>
        <dbReference type="ARBA" id="ARBA00006730"/>
    </source>
</evidence>
<dbReference type="GO" id="GO:0019478">
    <property type="term" value="P:D-amino acid catabolic process"/>
    <property type="evidence" value="ECO:0007669"/>
    <property type="project" value="TreeGrafter"/>
</dbReference>
<comment type="subcellular location">
    <subcellularLocation>
        <location evidence="2">Peroxisome matrix</location>
    </subcellularLocation>
</comment>
<evidence type="ECO:0000313" key="9">
    <source>
        <dbReference type="EMBL" id="KAK2166791.1"/>
    </source>
</evidence>
<accession>A0AAD9K944</accession>
<keyword evidence="10" id="KW-1185">Reference proteome</keyword>
<comment type="caution">
    <text evidence="9">The sequence shown here is derived from an EMBL/GenBank/DDBJ whole genome shotgun (WGS) entry which is preliminary data.</text>
</comment>
<keyword evidence="6" id="KW-0560">Oxidoreductase</keyword>
<comment type="cofactor">
    <cofactor evidence="1 7">
        <name>FAD</name>
        <dbReference type="ChEBI" id="CHEBI:57692"/>
    </cofactor>
</comment>
<name>A0AAD9K944_9ANNE</name>
<evidence type="ECO:0000313" key="10">
    <source>
        <dbReference type="Proteomes" id="UP001208570"/>
    </source>
</evidence>
<dbReference type="GO" id="GO:0071949">
    <property type="term" value="F:FAD binding"/>
    <property type="evidence" value="ECO:0007669"/>
    <property type="project" value="InterPro"/>
</dbReference>
<dbReference type="PANTHER" id="PTHR11530">
    <property type="entry name" value="D-AMINO ACID OXIDASE"/>
    <property type="match status" value="1"/>
</dbReference>
<feature type="binding site" evidence="7">
    <location>
        <position position="287"/>
    </location>
    <ligand>
        <name>D-dopa</name>
        <dbReference type="ChEBI" id="CHEBI:149689"/>
    </ligand>
</feature>
<dbReference type="Proteomes" id="UP001208570">
    <property type="component" value="Unassembled WGS sequence"/>
</dbReference>
<feature type="domain" description="FAD dependent oxidoreductase" evidence="8">
    <location>
        <begin position="11"/>
        <end position="333"/>
    </location>
</feature>
<organism evidence="9 10">
    <name type="scientific">Paralvinella palmiformis</name>
    <dbReference type="NCBI Taxonomy" id="53620"/>
    <lineage>
        <taxon>Eukaryota</taxon>
        <taxon>Metazoa</taxon>
        <taxon>Spiralia</taxon>
        <taxon>Lophotrochozoa</taxon>
        <taxon>Annelida</taxon>
        <taxon>Polychaeta</taxon>
        <taxon>Sedentaria</taxon>
        <taxon>Canalipalpata</taxon>
        <taxon>Terebellida</taxon>
        <taxon>Terebelliformia</taxon>
        <taxon>Alvinellidae</taxon>
        <taxon>Paralvinella</taxon>
    </lineage>
</organism>
<dbReference type="InterPro" id="IPR006076">
    <property type="entry name" value="FAD-dep_OxRdtase"/>
</dbReference>